<dbReference type="Proteomes" id="UP000789366">
    <property type="component" value="Unassembled WGS sequence"/>
</dbReference>
<feature type="non-terminal residue" evidence="1">
    <location>
        <position position="61"/>
    </location>
</feature>
<keyword evidence="2" id="KW-1185">Reference proteome</keyword>
<name>A0ACA9PQ68_9GLOM</name>
<evidence type="ECO:0000313" key="1">
    <source>
        <dbReference type="EMBL" id="CAG8718147.1"/>
    </source>
</evidence>
<gene>
    <name evidence="1" type="ORF">SPELUC_LOCUS12256</name>
</gene>
<comment type="caution">
    <text evidence="1">The sequence shown here is derived from an EMBL/GenBank/DDBJ whole genome shotgun (WGS) entry which is preliminary data.</text>
</comment>
<proteinExistence type="predicted"/>
<dbReference type="EMBL" id="CAJVPW010028383">
    <property type="protein sequence ID" value="CAG8718147.1"/>
    <property type="molecule type" value="Genomic_DNA"/>
</dbReference>
<organism evidence="1 2">
    <name type="scientific">Cetraspora pellucida</name>
    <dbReference type="NCBI Taxonomy" id="1433469"/>
    <lineage>
        <taxon>Eukaryota</taxon>
        <taxon>Fungi</taxon>
        <taxon>Fungi incertae sedis</taxon>
        <taxon>Mucoromycota</taxon>
        <taxon>Glomeromycotina</taxon>
        <taxon>Glomeromycetes</taxon>
        <taxon>Diversisporales</taxon>
        <taxon>Gigasporaceae</taxon>
        <taxon>Cetraspora</taxon>
    </lineage>
</organism>
<sequence>IKLAFKVLASSKPSSIQAAALSFSVTKATLKHAKKDNCLSNCSDPMIVLSSYFTKFLKFGF</sequence>
<accession>A0ACA9PQ68</accession>
<reference evidence="1" key="1">
    <citation type="submission" date="2021-06" db="EMBL/GenBank/DDBJ databases">
        <authorList>
            <person name="Kallberg Y."/>
            <person name="Tangrot J."/>
            <person name="Rosling A."/>
        </authorList>
    </citation>
    <scope>NUCLEOTIDE SEQUENCE</scope>
    <source>
        <strain evidence="1">28 12/20/2015</strain>
    </source>
</reference>
<protein>
    <submittedName>
        <fullName evidence="1">12687_t:CDS:1</fullName>
    </submittedName>
</protein>
<evidence type="ECO:0000313" key="2">
    <source>
        <dbReference type="Proteomes" id="UP000789366"/>
    </source>
</evidence>
<feature type="non-terminal residue" evidence="1">
    <location>
        <position position="1"/>
    </location>
</feature>